<dbReference type="PANTHER" id="PTHR21493">
    <property type="entry name" value="CGI-141-RELATED/LIPASE CONTAINING PROTEIN"/>
    <property type="match status" value="1"/>
</dbReference>
<evidence type="ECO:0000313" key="3">
    <source>
        <dbReference type="Proteomes" id="UP001153076"/>
    </source>
</evidence>
<dbReference type="PANTHER" id="PTHR21493:SF9">
    <property type="entry name" value="GOLGI TRANSPORT PROTEIN 1-RELATED"/>
    <property type="match status" value="1"/>
</dbReference>
<dbReference type="OrthoDB" id="204784at2759"/>
<dbReference type="Proteomes" id="UP001153076">
    <property type="component" value="Unassembled WGS sequence"/>
</dbReference>
<feature type="transmembrane region" description="Helical" evidence="1">
    <location>
        <begin position="40"/>
        <end position="64"/>
    </location>
</feature>
<dbReference type="EMBL" id="JAKOGI010000597">
    <property type="protein sequence ID" value="KAJ8432593.1"/>
    <property type="molecule type" value="Genomic_DNA"/>
</dbReference>
<protein>
    <submittedName>
        <fullName evidence="2">Uncharacterized protein</fullName>
    </submittedName>
</protein>
<dbReference type="InterPro" id="IPR045176">
    <property type="entry name" value="Got1"/>
</dbReference>
<keyword evidence="1" id="KW-1133">Transmembrane helix</keyword>
<keyword evidence="1" id="KW-0472">Membrane</keyword>
<reference evidence="2" key="1">
    <citation type="submission" date="2022-04" db="EMBL/GenBank/DDBJ databases">
        <title>Carnegiea gigantea Genome sequencing and assembly v2.</title>
        <authorList>
            <person name="Copetti D."/>
            <person name="Sanderson M.J."/>
            <person name="Burquez A."/>
            <person name="Wojciechowski M.F."/>
        </authorList>
    </citation>
    <scope>NUCLEOTIDE SEQUENCE</scope>
    <source>
        <strain evidence="2">SGP5-SGP5p</strain>
        <tissue evidence="2">Aerial part</tissue>
    </source>
</reference>
<proteinExistence type="predicted"/>
<accession>A0A9Q1JWY7</accession>
<keyword evidence="3" id="KW-1185">Reference proteome</keyword>
<evidence type="ECO:0000313" key="2">
    <source>
        <dbReference type="EMBL" id="KAJ8432593.1"/>
    </source>
</evidence>
<comment type="caution">
    <text evidence="2">The sequence shown here is derived from an EMBL/GenBank/DDBJ whole genome shotgun (WGS) entry which is preliminary data.</text>
</comment>
<feature type="transmembrane region" description="Helical" evidence="1">
    <location>
        <begin position="85"/>
        <end position="109"/>
    </location>
</feature>
<sequence length="233" mass="26474">MQEAVSSSFCDLEIGIGLTGFGVFFTFLGVIFLFDKGLLAMGNILFLSGLGLTIGLKSTMQFFMKPQNFKVLLFLSPPFDLPPNFSLSYIPCLGTFSFGIGFFFVVIVMMDIDRNTFLCSGFLPTLVVFLQRIPFLGWVLQLPFIRSFVRFYFRPFHKMITFPEPILVHLSKNLFQLISGSMKYPSAKLPVRRDCQLNSVFGLLIDTVEDGCLSEIKSLRRSLMQDQLVTEFR</sequence>
<organism evidence="2 3">
    <name type="scientific">Carnegiea gigantea</name>
    <dbReference type="NCBI Taxonomy" id="171969"/>
    <lineage>
        <taxon>Eukaryota</taxon>
        <taxon>Viridiplantae</taxon>
        <taxon>Streptophyta</taxon>
        <taxon>Embryophyta</taxon>
        <taxon>Tracheophyta</taxon>
        <taxon>Spermatophyta</taxon>
        <taxon>Magnoliopsida</taxon>
        <taxon>eudicotyledons</taxon>
        <taxon>Gunneridae</taxon>
        <taxon>Pentapetalae</taxon>
        <taxon>Caryophyllales</taxon>
        <taxon>Cactineae</taxon>
        <taxon>Cactaceae</taxon>
        <taxon>Cactoideae</taxon>
        <taxon>Echinocereeae</taxon>
        <taxon>Carnegiea</taxon>
    </lineage>
</organism>
<feature type="transmembrane region" description="Helical" evidence="1">
    <location>
        <begin position="12"/>
        <end position="34"/>
    </location>
</feature>
<keyword evidence="1" id="KW-0812">Transmembrane</keyword>
<dbReference type="GO" id="GO:0042147">
    <property type="term" value="P:retrograde transport, endosome to Golgi"/>
    <property type="evidence" value="ECO:0007669"/>
    <property type="project" value="InterPro"/>
</dbReference>
<gene>
    <name evidence="2" type="ORF">Cgig2_008678</name>
</gene>
<dbReference type="AlphaFoldDB" id="A0A9Q1JWY7"/>
<evidence type="ECO:0000256" key="1">
    <source>
        <dbReference type="SAM" id="Phobius"/>
    </source>
</evidence>
<dbReference type="GO" id="GO:0006888">
    <property type="term" value="P:endoplasmic reticulum to Golgi vesicle-mediated transport"/>
    <property type="evidence" value="ECO:0007669"/>
    <property type="project" value="InterPro"/>
</dbReference>
<name>A0A9Q1JWY7_9CARY</name>
<dbReference type="GO" id="GO:0005829">
    <property type="term" value="C:cytosol"/>
    <property type="evidence" value="ECO:0007669"/>
    <property type="project" value="GOC"/>
</dbReference>